<organism evidence="1 2">
    <name type="scientific">Paeniglutamicibacter gangotriensis</name>
    <dbReference type="NCBI Taxonomy" id="254787"/>
    <lineage>
        <taxon>Bacteria</taxon>
        <taxon>Bacillati</taxon>
        <taxon>Actinomycetota</taxon>
        <taxon>Actinomycetes</taxon>
        <taxon>Micrococcales</taxon>
        <taxon>Micrococcaceae</taxon>
        <taxon>Paeniglutamicibacter</taxon>
    </lineage>
</organism>
<evidence type="ECO:0000313" key="1">
    <source>
        <dbReference type="EMBL" id="KAA0978626.1"/>
    </source>
</evidence>
<protein>
    <submittedName>
        <fullName evidence="1">Toxin-antitoxin system HicB family antitoxin</fullName>
    </submittedName>
</protein>
<dbReference type="RefSeq" id="WP_149618910.1">
    <property type="nucleotide sequence ID" value="NZ_VOBL01000004.1"/>
</dbReference>
<dbReference type="InterPro" id="IPR035069">
    <property type="entry name" value="TTHA1013/TTHA0281-like"/>
</dbReference>
<dbReference type="InterPro" id="IPR008651">
    <property type="entry name" value="Uncharacterised_HicB"/>
</dbReference>
<name>A0A5B0EIV9_9MICC</name>
<dbReference type="SUPFAM" id="SSF143100">
    <property type="entry name" value="TTHA1013/TTHA0281-like"/>
    <property type="match status" value="1"/>
</dbReference>
<dbReference type="SUPFAM" id="SSF47598">
    <property type="entry name" value="Ribbon-helix-helix"/>
    <property type="match status" value="1"/>
</dbReference>
<proteinExistence type="predicted"/>
<comment type="caution">
    <text evidence="1">The sequence shown here is derived from an EMBL/GenBank/DDBJ whole genome shotgun (WGS) entry which is preliminary data.</text>
</comment>
<sequence>MSIQQATLAEHYRYSVQWSPADEEFVATVAEFPSLSWLDADQLRAIQGVEQLVSDIIVDLVESGEEVPPPLASRTFSGRLNLRVDPELHRRLATKAINEGISINRYAAQLLDC</sequence>
<dbReference type="GO" id="GO:0006355">
    <property type="term" value="P:regulation of DNA-templated transcription"/>
    <property type="evidence" value="ECO:0007669"/>
    <property type="project" value="InterPro"/>
</dbReference>
<accession>A0A5B0EIV9</accession>
<dbReference type="EMBL" id="VOBL01000004">
    <property type="protein sequence ID" value="KAA0978626.1"/>
    <property type="molecule type" value="Genomic_DNA"/>
</dbReference>
<dbReference type="Proteomes" id="UP000323856">
    <property type="component" value="Unassembled WGS sequence"/>
</dbReference>
<dbReference type="Pfam" id="PF05534">
    <property type="entry name" value="HicB"/>
    <property type="match status" value="1"/>
</dbReference>
<dbReference type="InterPro" id="IPR010985">
    <property type="entry name" value="Ribbon_hlx_hlx"/>
</dbReference>
<dbReference type="AlphaFoldDB" id="A0A5B0EIV9"/>
<dbReference type="OrthoDB" id="5297106at2"/>
<reference evidence="1 2" key="1">
    <citation type="submission" date="2019-07" db="EMBL/GenBank/DDBJ databases">
        <title>Analysis of the biochemical properties, biological activity and biotechnological potential of siderophores and biosurfactants produced by Antarctic psychrotolerant bacteria.</title>
        <authorList>
            <person name="Styczynski M."/>
            <person name="Krucon T."/>
            <person name="Decewicz P."/>
            <person name="Dziewit L."/>
        </authorList>
    </citation>
    <scope>NUCLEOTIDE SEQUENCE [LARGE SCALE GENOMIC DNA]</scope>
    <source>
        <strain evidence="1 2">ANT_H27</strain>
    </source>
</reference>
<evidence type="ECO:0000313" key="2">
    <source>
        <dbReference type="Proteomes" id="UP000323856"/>
    </source>
</evidence>
<gene>
    <name evidence="1" type="ORF">FQ154_05190</name>
</gene>